<gene>
    <name evidence="1" type="ORF">A0123_01787</name>
</gene>
<dbReference type="EMBL" id="LUTU01000007">
    <property type="protein sequence ID" value="OAJ67745.1"/>
    <property type="molecule type" value="Genomic_DNA"/>
</dbReference>
<accession>A0A1B6VKJ7</accession>
<dbReference type="PATRIC" id="fig|38307.3.peg.1846"/>
<evidence type="ECO:0000313" key="2">
    <source>
        <dbReference type="Proteomes" id="UP000077786"/>
    </source>
</evidence>
<comment type="caution">
    <text evidence="1">The sequence shown here is derived from an EMBL/GenBank/DDBJ whole genome shotgun (WGS) entry which is preliminary data.</text>
</comment>
<proteinExistence type="predicted"/>
<protein>
    <submittedName>
        <fullName evidence="1">Uncharacterized protein</fullName>
    </submittedName>
</protein>
<reference evidence="1 2" key="1">
    <citation type="submission" date="2016-03" db="EMBL/GenBank/DDBJ databases">
        <title>Draft genome sequence of Gluconobacter cerinus strain CECT 9110.</title>
        <authorList>
            <person name="Sainz F."/>
            <person name="Mas A."/>
            <person name="Torija M.J."/>
        </authorList>
    </citation>
    <scope>NUCLEOTIDE SEQUENCE [LARGE SCALE GENOMIC DNA]</scope>
    <source>
        <strain evidence="1 2">CECT 9110</strain>
    </source>
</reference>
<dbReference type="AlphaFoldDB" id="A0A1B6VKJ7"/>
<organism evidence="1 2">
    <name type="scientific">Gluconobacter cerinus</name>
    <dbReference type="NCBI Taxonomy" id="38307"/>
    <lineage>
        <taxon>Bacteria</taxon>
        <taxon>Pseudomonadati</taxon>
        <taxon>Pseudomonadota</taxon>
        <taxon>Alphaproteobacteria</taxon>
        <taxon>Acetobacterales</taxon>
        <taxon>Acetobacteraceae</taxon>
        <taxon>Gluconobacter</taxon>
    </lineage>
</organism>
<dbReference type="Proteomes" id="UP000077786">
    <property type="component" value="Unassembled WGS sequence"/>
</dbReference>
<sequence>MFQTLNATVASKISELEEHQDRILDVTFSINRSQMPVIFEKNMGIVASLNKRICDLRAGMPA</sequence>
<dbReference type="RefSeq" id="WP_064274526.1">
    <property type="nucleotide sequence ID" value="NZ_LUTU01000007.1"/>
</dbReference>
<evidence type="ECO:0000313" key="1">
    <source>
        <dbReference type="EMBL" id="OAJ67745.1"/>
    </source>
</evidence>
<dbReference type="OrthoDB" id="9906993at2"/>
<name>A0A1B6VKJ7_9PROT</name>